<evidence type="ECO:0008006" key="10">
    <source>
        <dbReference type="Google" id="ProtNLM"/>
    </source>
</evidence>
<comment type="caution">
    <text evidence="8">The sequence shown here is derived from an EMBL/GenBank/DDBJ whole genome shotgun (WGS) entry which is preliminary data.</text>
</comment>
<evidence type="ECO:0000256" key="4">
    <source>
        <dbReference type="ARBA" id="ARBA00022525"/>
    </source>
</evidence>
<dbReference type="EMBL" id="NETH01000094">
    <property type="protein sequence ID" value="RCW15951.1"/>
    <property type="molecule type" value="Genomic_DNA"/>
</dbReference>
<organism evidence="8 9">
    <name type="scientific">Streptococcus gallolyticus</name>
    <dbReference type="NCBI Taxonomy" id="315405"/>
    <lineage>
        <taxon>Bacteria</taxon>
        <taxon>Bacillati</taxon>
        <taxon>Bacillota</taxon>
        <taxon>Bacilli</taxon>
        <taxon>Lactobacillales</taxon>
        <taxon>Streptococcaceae</taxon>
        <taxon>Streptococcus</taxon>
    </lineage>
</organism>
<name>A0A368UAH3_9STRE</name>
<dbReference type="InterPro" id="IPR023991">
    <property type="entry name" value="Bacteriocin_IIb_lactobn/cerein"/>
</dbReference>
<evidence type="ECO:0000256" key="5">
    <source>
        <dbReference type="ARBA" id="ARBA00023044"/>
    </source>
</evidence>
<keyword evidence="7" id="KW-0812">Transmembrane</keyword>
<keyword evidence="5" id="KW-0588">Pheromone</keyword>
<keyword evidence="4" id="KW-0964">Secreted</keyword>
<evidence type="ECO:0000256" key="1">
    <source>
        <dbReference type="ARBA" id="ARBA00002667"/>
    </source>
</evidence>
<protein>
    <recommendedName>
        <fullName evidence="10">Class IIb bacteriocin, lactobin A/cerein 7B family</fullName>
    </recommendedName>
</protein>
<dbReference type="InterPro" id="IPR004288">
    <property type="entry name" value="Competence_ComC"/>
</dbReference>
<dbReference type="Proteomes" id="UP000253215">
    <property type="component" value="Unassembled WGS sequence"/>
</dbReference>
<evidence type="ECO:0000256" key="7">
    <source>
        <dbReference type="SAM" id="Phobius"/>
    </source>
</evidence>
<proteinExistence type="inferred from homology"/>
<dbReference type="GO" id="GO:0030420">
    <property type="term" value="P:establishment of competence for transformation"/>
    <property type="evidence" value="ECO:0007669"/>
    <property type="project" value="UniProtKB-KW"/>
</dbReference>
<sequence length="57" mass="5996">MLMNSLNKFESLNNTELEIIEGGVAPLLIAGGLIATPFVLGAIAGGCDEYARKKGHH</sequence>
<evidence type="ECO:0000313" key="9">
    <source>
        <dbReference type="Proteomes" id="UP000253215"/>
    </source>
</evidence>
<gene>
    <name evidence="8" type="ORF">CAC02_10765</name>
</gene>
<evidence type="ECO:0000256" key="6">
    <source>
        <dbReference type="ARBA" id="ARBA00023287"/>
    </source>
</evidence>
<keyword evidence="6" id="KW-0178">Competence</keyword>
<accession>A0A368UAH3</accession>
<evidence type="ECO:0000313" key="8">
    <source>
        <dbReference type="EMBL" id="RCW15951.1"/>
    </source>
</evidence>
<reference evidence="8 9" key="1">
    <citation type="journal article" date="2018" name="Sci. Rep.">
        <title>Network-guided genomic and metagenomic analysis of the faecal microbiota of the critically endangered kakapo.</title>
        <authorList>
            <person name="Waite D.W."/>
            <person name="Dsouza M."/>
            <person name="Sekiguchi Y."/>
            <person name="Hugenholtz P."/>
            <person name="Taylor M.W."/>
        </authorList>
    </citation>
    <scope>NUCLEOTIDE SEQUENCE [LARGE SCALE GENOMIC DNA]</scope>
    <source>
        <strain evidence="8 9">BI02</strain>
    </source>
</reference>
<feature type="transmembrane region" description="Helical" evidence="7">
    <location>
        <begin position="20"/>
        <end position="44"/>
    </location>
</feature>
<comment type="similarity">
    <text evidence="3">Belongs to the ComC family.</text>
</comment>
<dbReference type="GO" id="GO:0005576">
    <property type="term" value="C:extracellular region"/>
    <property type="evidence" value="ECO:0007669"/>
    <property type="project" value="UniProtKB-SubCell"/>
</dbReference>
<keyword evidence="7" id="KW-0472">Membrane</keyword>
<comment type="subcellular location">
    <subcellularLocation>
        <location evidence="2">Secreted</location>
    </subcellularLocation>
</comment>
<dbReference type="AlphaFoldDB" id="A0A368UAH3"/>
<evidence type="ECO:0000256" key="2">
    <source>
        <dbReference type="ARBA" id="ARBA00004613"/>
    </source>
</evidence>
<dbReference type="GO" id="GO:0005186">
    <property type="term" value="F:pheromone activity"/>
    <property type="evidence" value="ECO:0007669"/>
    <property type="project" value="UniProtKB-KW"/>
</dbReference>
<keyword evidence="7" id="KW-1133">Transmembrane helix</keyword>
<dbReference type="NCBIfam" id="TIGR03949">
    <property type="entry name" value="bact_IIb_cerein"/>
    <property type="match status" value="1"/>
</dbReference>
<comment type="function">
    <text evidence="1">Acts as a pheromone, induces cells to develop competence for genetic transformation.</text>
</comment>
<dbReference type="Pfam" id="PF03047">
    <property type="entry name" value="ComC"/>
    <property type="match status" value="1"/>
</dbReference>
<evidence type="ECO:0000256" key="3">
    <source>
        <dbReference type="ARBA" id="ARBA00009039"/>
    </source>
</evidence>